<accession>A0A9W4WQD8</accession>
<evidence type="ECO:0000313" key="2">
    <source>
        <dbReference type="Proteomes" id="UP001153678"/>
    </source>
</evidence>
<organism evidence="1 2">
    <name type="scientific">Funneliformis geosporum</name>
    <dbReference type="NCBI Taxonomy" id="1117311"/>
    <lineage>
        <taxon>Eukaryota</taxon>
        <taxon>Fungi</taxon>
        <taxon>Fungi incertae sedis</taxon>
        <taxon>Mucoromycota</taxon>
        <taxon>Glomeromycotina</taxon>
        <taxon>Glomeromycetes</taxon>
        <taxon>Glomerales</taxon>
        <taxon>Glomeraceae</taxon>
        <taxon>Funneliformis</taxon>
    </lineage>
</organism>
<evidence type="ECO:0000313" key="1">
    <source>
        <dbReference type="EMBL" id="CAI2178554.1"/>
    </source>
</evidence>
<keyword evidence="2" id="KW-1185">Reference proteome</keyword>
<name>A0A9W4WQD8_9GLOM</name>
<dbReference type="EMBL" id="CAMKVN010001876">
    <property type="protein sequence ID" value="CAI2178554.1"/>
    <property type="molecule type" value="Genomic_DNA"/>
</dbReference>
<dbReference type="OrthoDB" id="2449845at2759"/>
<dbReference type="Proteomes" id="UP001153678">
    <property type="component" value="Unassembled WGS sequence"/>
</dbReference>
<gene>
    <name evidence="1" type="ORF">FWILDA_LOCUS8644</name>
</gene>
<proteinExistence type="predicted"/>
<dbReference type="AlphaFoldDB" id="A0A9W4WQD8"/>
<protein>
    <submittedName>
        <fullName evidence="1">8584_t:CDS:1</fullName>
    </submittedName>
</protein>
<comment type="caution">
    <text evidence="1">The sequence shown here is derived from an EMBL/GenBank/DDBJ whole genome shotgun (WGS) entry which is preliminary data.</text>
</comment>
<reference evidence="1" key="1">
    <citation type="submission" date="2022-08" db="EMBL/GenBank/DDBJ databases">
        <authorList>
            <person name="Kallberg Y."/>
            <person name="Tangrot J."/>
            <person name="Rosling A."/>
        </authorList>
    </citation>
    <scope>NUCLEOTIDE SEQUENCE</scope>
    <source>
        <strain evidence="1">Wild A</strain>
    </source>
</reference>
<sequence>MINAISSEFSDSIHCLCLFHIDLNLKKNLRNKLDSDEFQNFCANSTQHVKSLNQKVHDCIKSNSSLLELVKEIQDLLDKKSEYVRMEEYKDQIPMVRLATVPKTFFKSIEIIVSQYLLLRMVFVVYKQQKQELENVEFDIRNPVIITQKGRPPERVKSTIEIQDK</sequence>